<evidence type="ECO:0000256" key="1">
    <source>
        <dbReference type="ARBA" id="ARBA00004429"/>
    </source>
</evidence>
<feature type="domain" description="TRAP C4-dicarboxylate transport system permease DctM subunit" evidence="8">
    <location>
        <begin position="10"/>
        <end position="421"/>
    </location>
</feature>
<protein>
    <recommendedName>
        <fullName evidence="7">TRAP transporter large permease protein</fullName>
    </recommendedName>
</protein>
<keyword evidence="6 7" id="KW-0472">Membrane</keyword>
<dbReference type="GO" id="GO:0005886">
    <property type="term" value="C:plasma membrane"/>
    <property type="evidence" value="ECO:0007669"/>
    <property type="project" value="UniProtKB-SubCell"/>
</dbReference>
<evidence type="ECO:0000259" key="8">
    <source>
        <dbReference type="Pfam" id="PF06808"/>
    </source>
</evidence>
<dbReference type="PANTHER" id="PTHR33362">
    <property type="entry name" value="SIALIC ACID TRAP TRANSPORTER PERMEASE PROTEIN SIAT-RELATED"/>
    <property type="match status" value="1"/>
</dbReference>
<feature type="transmembrane region" description="Helical" evidence="7">
    <location>
        <begin position="245"/>
        <end position="263"/>
    </location>
</feature>
<comment type="function">
    <text evidence="7">Part of the tripartite ATP-independent periplasmic (TRAP) transport system.</text>
</comment>
<dbReference type="Proteomes" id="UP000325785">
    <property type="component" value="Chromosome"/>
</dbReference>
<comment type="subunit">
    <text evidence="7">The complex comprises the extracytoplasmic solute receptor protein and the two transmembrane proteins.</text>
</comment>
<evidence type="ECO:0000256" key="6">
    <source>
        <dbReference type="ARBA" id="ARBA00023136"/>
    </source>
</evidence>
<dbReference type="RefSeq" id="WP_057820654.1">
    <property type="nucleotide sequence ID" value="NZ_CP031598.1"/>
</dbReference>
<evidence type="ECO:0000313" key="9">
    <source>
        <dbReference type="EMBL" id="QEW25027.1"/>
    </source>
</evidence>
<dbReference type="Pfam" id="PF06808">
    <property type="entry name" value="DctM"/>
    <property type="match status" value="1"/>
</dbReference>
<dbReference type="InterPro" id="IPR004681">
    <property type="entry name" value="TRAP_DctM"/>
</dbReference>
<sequence length="428" mass="45742">MTVMVLMGLTVVALLAFGFPVALVLGATGVFWTWAYDPNYMSGIAHTVFNTASGETLIAIPLFVLMGQIVQQSRVAERFYETVARWLRFLPGGLLHANISVSAVFSAVSGSSMATAATVASAALNSLERLKYDRRMSTGTLAAGGTLGILIPPSIPLIVYGSLAEESIGSLFIAALLPAVLMVSLFHAYIFIRALLNPSLAPRVHGSEMTKVSMAEGLNSVLPVLAIILVVLGGIYAGWTTSTEAAALGSFMSLLAAAWQRAVSLQMLRRVLTETVMLSGMILFIVIGAQVFSFAVYTWGINIEIGRFVADLAFPPLAIFGVIVLVYLVLGMFVDALSLMLMTLAVVHPIVTNLGYDPIWFGIVLVLLLEVGLITPPVGINLFTIKAVRNDIPLSDVAFGALPFVVIVLLTVALLVAFPQIVLWLPFR</sequence>
<keyword evidence="5 7" id="KW-1133">Transmembrane helix</keyword>
<feature type="transmembrane region" description="Helical" evidence="7">
    <location>
        <begin position="359"/>
        <end position="380"/>
    </location>
</feature>
<dbReference type="NCBIfam" id="TIGR00786">
    <property type="entry name" value="dctM"/>
    <property type="match status" value="1"/>
</dbReference>
<dbReference type="PIRSF" id="PIRSF006066">
    <property type="entry name" value="HI0050"/>
    <property type="match status" value="1"/>
</dbReference>
<feature type="transmembrane region" description="Helical" evidence="7">
    <location>
        <begin position="217"/>
        <end position="239"/>
    </location>
</feature>
<feature type="transmembrane region" description="Helical" evidence="7">
    <location>
        <begin position="400"/>
        <end position="425"/>
    </location>
</feature>
<organism evidence="9 10">
    <name type="scientific">Roseovarius indicus</name>
    <dbReference type="NCBI Taxonomy" id="540747"/>
    <lineage>
        <taxon>Bacteria</taxon>
        <taxon>Pseudomonadati</taxon>
        <taxon>Pseudomonadota</taxon>
        <taxon>Alphaproteobacteria</taxon>
        <taxon>Rhodobacterales</taxon>
        <taxon>Roseobacteraceae</taxon>
        <taxon>Roseovarius</taxon>
    </lineage>
</organism>
<comment type="caution">
    <text evidence="7">Lacks conserved residue(s) required for the propagation of feature annotation.</text>
</comment>
<feature type="transmembrane region" description="Helical" evidence="7">
    <location>
        <begin position="275"/>
        <end position="297"/>
    </location>
</feature>
<feature type="transmembrane region" description="Helical" evidence="7">
    <location>
        <begin position="42"/>
        <end position="65"/>
    </location>
</feature>
<keyword evidence="2" id="KW-1003">Cell membrane</keyword>
<accession>A0A5P3A6Q6</accession>
<comment type="similarity">
    <text evidence="7">Belongs to the TRAP transporter large permease family.</text>
</comment>
<dbReference type="GO" id="GO:0022857">
    <property type="term" value="F:transmembrane transporter activity"/>
    <property type="evidence" value="ECO:0007669"/>
    <property type="project" value="UniProtKB-UniRule"/>
</dbReference>
<reference evidence="9 10" key="1">
    <citation type="submission" date="2018-08" db="EMBL/GenBank/DDBJ databases">
        <title>Genetic Globetrotter - A new plasmid hitch-hiking vast phylogenetic and geographic distances.</title>
        <authorList>
            <person name="Vollmers J."/>
            <person name="Petersen J."/>
        </authorList>
    </citation>
    <scope>NUCLEOTIDE SEQUENCE [LARGE SCALE GENOMIC DNA]</scope>
    <source>
        <strain evidence="9 10">DSM 26383</strain>
    </source>
</reference>
<proteinExistence type="inferred from homology"/>
<evidence type="ECO:0000256" key="5">
    <source>
        <dbReference type="ARBA" id="ARBA00022989"/>
    </source>
</evidence>
<evidence type="ECO:0000256" key="3">
    <source>
        <dbReference type="ARBA" id="ARBA00022519"/>
    </source>
</evidence>
<comment type="subcellular location">
    <subcellularLocation>
        <location evidence="1 7">Cell inner membrane</location>
        <topology evidence="1 7">Multi-pass membrane protein</topology>
    </subcellularLocation>
</comment>
<dbReference type="AlphaFoldDB" id="A0A5P3A6Q6"/>
<feature type="transmembrane region" description="Helical" evidence="7">
    <location>
        <begin position="317"/>
        <end position="347"/>
    </location>
</feature>
<name>A0A5P3A6Q6_9RHOB</name>
<evidence type="ECO:0000313" key="10">
    <source>
        <dbReference type="Proteomes" id="UP000325785"/>
    </source>
</evidence>
<evidence type="ECO:0000256" key="2">
    <source>
        <dbReference type="ARBA" id="ARBA00022475"/>
    </source>
</evidence>
<keyword evidence="7" id="KW-0813">Transport</keyword>
<feature type="transmembrane region" description="Helical" evidence="7">
    <location>
        <begin position="139"/>
        <end position="159"/>
    </location>
</feature>
<keyword evidence="3 7" id="KW-0997">Cell inner membrane</keyword>
<dbReference type="InterPro" id="IPR010656">
    <property type="entry name" value="DctM"/>
</dbReference>
<dbReference type="PANTHER" id="PTHR33362:SF5">
    <property type="entry name" value="C4-DICARBOXYLATE TRAP TRANSPORTER LARGE PERMEASE PROTEIN DCTM"/>
    <property type="match status" value="1"/>
</dbReference>
<dbReference type="OrthoDB" id="9790209at2"/>
<feature type="transmembrane region" description="Helical" evidence="7">
    <location>
        <begin position="86"/>
        <end position="105"/>
    </location>
</feature>
<gene>
    <name evidence="9" type="primary">siaT_7</name>
    <name evidence="9" type="ORF">RIdsm_00811</name>
</gene>
<dbReference type="EMBL" id="CP031598">
    <property type="protein sequence ID" value="QEW25027.1"/>
    <property type="molecule type" value="Genomic_DNA"/>
</dbReference>
<feature type="transmembrane region" description="Helical" evidence="7">
    <location>
        <begin position="171"/>
        <end position="196"/>
    </location>
</feature>
<keyword evidence="4 7" id="KW-0812">Transmembrane</keyword>
<evidence type="ECO:0000256" key="4">
    <source>
        <dbReference type="ARBA" id="ARBA00022692"/>
    </source>
</evidence>
<dbReference type="KEGG" id="rid:RIdsm_00811"/>
<evidence type="ECO:0000256" key="7">
    <source>
        <dbReference type="RuleBase" id="RU369079"/>
    </source>
</evidence>